<dbReference type="InterPro" id="IPR012318">
    <property type="entry name" value="HTH_CRP"/>
</dbReference>
<dbReference type="RefSeq" id="WP_160888524.1">
    <property type="nucleotide sequence ID" value="NZ_WURB01000049.1"/>
</dbReference>
<evidence type="ECO:0000259" key="1">
    <source>
        <dbReference type="PROSITE" id="PS51063"/>
    </source>
</evidence>
<evidence type="ECO:0000313" key="2">
    <source>
        <dbReference type="EMBL" id="MXQ14813.1"/>
    </source>
</evidence>
<reference evidence="2 3" key="1">
    <citation type="submission" date="2019-12" db="EMBL/GenBank/DDBJ databases">
        <authorList>
            <person name="Yuan C.-G."/>
        </authorList>
    </citation>
    <scope>NUCLEOTIDE SEQUENCE [LARGE SCALE GENOMIC DNA]</scope>
    <source>
        <strain evidence="2 3">KCTC 23863</strain>
    </source>
</reference>
<dbReference type="GO" id="GO:0006355">
    <property type="term" value="P:regulation of DNA-templated transcription"/>
    <property type="evidence" value="ECO:0007669"/>
    <property type="project" value="InterPro"/>
</dbReference>
<sequence>MNRVIRNLRQEGLVTWRGDLVEVRDWVRFCDYAEFDPTYLHLEDEPR</sequence>
<reference evidence="2 3" key="2">
    <citation type="submission" date="2020-01" db="EMBL/GenBank/DDBJ databases">
        <title>Microvirga sp. nov., an arsenate reduction bacterium isolated from Tibet hotspring sediments.</title>
        <authorList>
            <person name="Xian W.-D."/>
            <person name="Li W.-J."/>
        </authorList>
    </citation>
    <scope>NUCLEOTIDE SEQUENCE [LARGE SCALE GENOMIC DNA]</scope>
    <source>
        <strain evidence="2 3">KCTC 23863</strain>
    </source>
</reference>
<name>A0A7X3MWZ3_9HYPH</name>
<dbReference type="Proteomes" id="UP000436483">
    <property type="component" value="Unassembled WGS sequence"/>
</dbReference>
<proteinExistence type="predicted"/>
<dbReference type="PROSITE" id="PS51063">
    <property type="entry name" value="HTH_CRP_2"/>
    <property type="match status" value="1"/>
</dbReference>
<dbReference type="GO" id="GO:0003677">
    <property type="term" value="F:DNA binding"/>
    <property type="evidence" value="ECO:0007669"/>
    <property type="project" value="InterPro"/>
</dbReference>
<dbReference type="EMBL" id="WURB01000049">
    <property type="protein sequence ID" value="MXQ14813.1"/>
    <property type="molecule type" value="Genomic_DNA"/>
</dbReference>
<accession>A0A7X3MWZ3</accession>
<keyword evidence="3" id="KW-1185">Reference proteome</keyword>
<evidence type="ECO:0000313" key="3">
    <source>
        <dbReference type="Proteomes" id="UP000436483"/>
    </source>
</evidence>
<feature type="domain" description="HTH crp-type" evidence="1">
    <location>
        <begin position="1"/>
        <end position="27"/>
    </location>
</feature>
<protein>
    <recommendedName>
        <fullName evidence="1">HTH crp-type domain-containing protein</fullName>
    </recommendedName>
</protein>
<organism evidence="2 3">
    <name type="scientific">Microvirga makkahensis</name>
    <dbReference type="NCBI Taxonomy" id="1128670"/>
    <lineage>
        <taxon>Bacteria</taxon>
        <taxon>Pseudomonadati</taxon>
        <taxon>Pseudomonadota</taxon>
        <taxon>Alphaproteobacteria</taxon>
        <taxon>Hyphomicrobiales</taxon>
        <taxon>Methylobacteriaceae</taxon>
        <taxon>Microvirga</taxon>
    </lineage>
</organism>
<comment type="caution">
    <text evidence="2">The sequence shown here is derived from an EMBL/GenBank/DDBJ whole genome shotgun (WGS) entry which is preliminary data.</text>
</comment>
<dbReference type="OrthoDB" id="6155297at2"/>
<dbReference type="AlphaFoldDB" id="A0A7X3MWZ3"/>
<gene>
    <name evidence="2" type="ORF">GR328_25870</name>
</gene>